<keyword evidence="10" id="KW-1185">Reference proteome</keyword>
<dbReference type="InterPro" id="IPR035952">
    <property type="entry name" value="Rhomboid-like_sf"/>
</dbReference>
<comment type="subcellular location">
    <subcellularLocation>
        <location evidence="1">Membrane</location>
        <topology evidence="1">Multi-pass membrane protein</topology>
    </subcellularLocation>
</comment>
<evidence type="ECO:0000256" key="1">
    <source>
        <dbReference type="ARBA" id="ARBA00004141"/>
    </source>
</evidence>
<dbReference type="InterPro" id="IPR051739">
    <property type="entry name" value="Rhomboid_IM_Serine_Proteases"/>
</dbReference>
<organism evidence="9 10">
    <name type="scientific">Batillaria attramentaria</name>
    <dbReference type="NCBI Taxonomy" id="370345"/>
    <lineage>
        <taxon>Eukaryota</taxon>
        <taxon>Metazoa</taxon>
        <taxon>Spiralia</taxon>
        <taxon>Lophotrochozoa</taxon>
        <taxon>Mollusca</taxon>
        <taxon>Gastropoda</taxon>
        <taxon>Caenogastropoda</taxon>
        <taxon>Sorbeoconcha</taxon>
        <taxon>Cerithioidea</taxon>
        <taxon>Batillariidae</taxon>
        <taxon>Batillaria</taxon>
    </lineage>
</organism>
<dbReference type="GO" id="GO:0016020">
    <property type="term" value="C:membrane"/>
    <property type="evidence" value="ECO:0007669"/>
    <property type="project" value="UniProtKB-SubCell"/>
</dbReference>
<gene>
    <name evidence="9" type="ORF">BaRGS_00017123</name>
</gene>
<keyword evidence="6 7" id="KW-0472">Membrane</keyword>
<dbReference type="Proteomes" id="UP001519460">
    <property type="component" value="Unassembled WGS sequence"/>
</dbReference>
<feature type="transmembrane region" description="Helical" evidence="7">
    <location>
        <begin position="107"/>
        <end position="124"/>
    </location>
</feature>
<evidence type="ECO:0000256" key="4">
    <source>
        <dbReference type="ARBA" id="ARBA00022837"/>
    </source>
</evidence>
<sequence length="362" mass="40815">HFKPIFDKHPPEGMRVKELRDVLNDRSSRHLMNRDQLLDALRDADKDGDDYLSYDDFIVLVTRDLKHERQLAFRGMLLSALGSVGVLPKEKRDNFLASYKICPPPLFIPIMTVIQVGIFIGYAVDMGKRGMTVDAASGYPTYSPLVYSPKRRYEVWRFFTYQLIHDGYLHIIYNMVAQLLFGFTFEMVHGWWRVAIIYNVGVTAGSLAHSVVDPWVGLVGASGGVYALLGAHLAAVVTNWREMNYKLCDQEEFDNKPCCAASRFFVSAPFRLVLIVLIVLPDTGLAIFRRAALDQDLQVGVSAHVGGFLTGLFLGIPVLKNVNKHAWETNLGWITLCVFLSVCAFAVFFNAFYDGYPPTDWS</sequence>
<dbReference type="SUPFAM" id="SSF47473">
    <property type="entry name" value="EF-hand"/>
    <property type="match status" value="1"/>
</dbReference>
<proteinExistence type="inferred from homology"/>
<dbReference type="EMBL" id="JACVVK020000112">
    <property type="protein sequence ID" value="KAK7491670.1"/>
    <property type="molecule type" value="Genomic_DNA"/>
</dbReference>
<dbReference type="InterPro" id="IPR018247">
    <property type="entry name" value="EF_Hand_1_Ca_BS"/>
</dbReference>
<feature type="non-terminal residue" evidence="9">
    <location>
        <position position="1"/>
    </location>
</feature>
<accession>A0ABD0KXA7</accession>
<dbReference type="Gene3D" id="1.10.238.10">
    <property type="entry name" value="EF-hand"/>
    <property type="match status" value="1"/>
</dbReference>
<evidence type="ECO:0000256" key="2">
    <source>
        <dbReference type="ARBA" id="ARBA00009045"/>
    </source>
</evidence>
<feature type="transmembrane region" description="Helical" evidence="7">
    <location>
        <begin position="331"/>
        <end position="353"/>
    </location>
</feature>
<dbReference type="SUPFAM" id="SSF144091">
    <property type="entry name" value="Rhomboid-like"/>
    <property type="match status" value="1"/>
</dbReference>
<keyword evidence="5 7" id="KW-1133">Transmembrane helix</keyword>
<comment type="caution">
    <text evidence="9">The sequence shown here is derived from an EMBL/GenBank/DDBJ whole genome shotgun (WGS) entry which is preliminary data.</text>
</comment>
<evidence type="ECO:0000313" key="9">
    <source>
        <dbReference type="EMBL" id="KAK7491670.1"/>
    </source>
</evidence>
<dbReference type="PROSITE" id="PS50222">
    <property type="entry name" value="EF_HAND_2"/>
    <property type="match status" value="1"/>
</dbReference>
<keyword evidence="4" id="KW-0106">Calcium</keyword>
<feature type="transmembrane region" description="Helical" evidence="7">
    <location>
        <begin position="297"/>
        <end position="319"/>
    </location>
</feature>
<dbReference type="InterPro" id="IPR022764">
    <property type="entry name" value="Peptidase_S54_rhomboid_dom"/>
</dbReference>
<feature type="transmembrane region" description="Helical" evidence="7">
    <location>
        <begin position="167"/>
        <end position="185"/>
    </location>
</feature>
<evidence type="ECO:0000259" key="8">
    <source>
        <dbReference type="PROSITE" id="PS50222"/>
    </source>
</evidence>
<evidence type="ECO:0000313" key="10">
    <source>
        <dbReference type="Proteomes" id="UP001519460"/>
    </source>
</evidence>
<dbReference type="InterPro" id="IPR002048">
    <property type="entry name" value="EF_hand_dom"/>
</dbReference>
<dbReference type="Gene3D" id="1.20.1540.10">
    <property type="entry name" value="Rhomboid-like"/>
    <property type="match status" value="1"/>
</dbReference>
<evidence type="ECO:0000256" key="6">
    <source>
        <dbReference type="ARBA" id="ARBA00023136"/>
    </source>
</evidence>
<dbReference type="PANTHER" id="PTHR45840:SF2">
    <property type="entry name" value="PROTEIN RHOMBOID-RELATED"/>
    <property type="match status" value="1"/>
</dbReference>
<dbReference type="AlphaFoldDB" id="A0ABD0KXA7"/>
<feature type="domain" description="EF-hand" evidence="8">
    <location>
        <begin position="32"/>
        <end position="67"/>
    </location>
</feature>
<evidence type="ECO:0000256" key="7">
    <source>
        <dbReference type="SAM" id="Phobius"/>
    </source>
</evidence>
<protein>
    <recommendedName>
        <fullName evidence="8">EF-hand domain-containing protein</fullName>
    </recommendedName>
</protein>
<comment type="similarity">
    <text evidence="2">Belongs to the peptidase S54 family.</text>
</comment>
<name>A0ABD0KXA7_9CAEN</name>
<evidence type="ECO:0000256" key="5">
    <source>
        <dbReference type="ARBA" id="ARBA00022989"/>
    </source>
</evidence>
<dbReference type="Pfam" id="PF01694">
    <property type="entry name" value="Rhomboid"/>
    <property type="match status" value="1"/>
</dbReference>
<feature type="transmembrane region" description="Helical" evidence="7">
    <location>
        <begin position="215"/>
        <end position="237"/>
    </location>
</feature>
<keyword evidence="3 7" id="KW-0812">Transmembrane</keyword>
<dbReference type="PANTHER" id="PTHR45840">
    <property type="entry name" value="RHOMBOID-RELATED PROTEIN"/>
    <property type="match status" value="1"/>
</dbReference>
<reference evidence="9 10" key="1">
    <citation type="journal article" date="2023" name="Sci. Data">
        <title>Genome assembly of the Korean intertidal mud-creeper Batillaria attramentaria.</title>
        <authorList>
            <person name="Patra A.K."/>
            <person name="Ho P.T."/>
            <person name="Jun S."/>
            <person name="Lee S.J."/>
            <person name="Kim Y."/>
            <person name="Won Y.J."/>
        </authorList>
    </citation>
    <scope>NUCLEOTIDE SEQUENCE [LARGE SCALE GENOMIC DNA]</scope>
    <source>
        <strain evidence="9">Wonlab-2016</strain>
    </source>
</reference>
<dbReference type="PROSITE" id="PS00018">
    <property type="entry name" value="EF_HAND_1"/>
    <property type="match status" value="1"/>
</dbReference>
<evidence type="ECO:0000256" key="3">
    <source>
        <dbReference type="ARBA" id="ARBA00022692"/>
    </source>
</evidence>
<dbReference type="InterPro" id="IPR011992">
    <property type="entry name" value="EF-hand-dom_pair"/>
</dbReference>
<feature type="transmembrane region" description="Helical" evidence="7">
    <location>
        <begin position="272"/>
        <end position="291"/>
    </location>
</feature>